<keyword evidence="2" id="KW-1185">Reference proteome</keyword>
<dbReference type="Proteomes" id="UP001054837">
    <property type="component" value="Unassembled WGS sequence"/>
</dbReference>
<sequence length="109" mass="12197">MRIPSERPLIEFLDSFPQPLAAPLACLPIRKHKLSAGKVFIRRQELAERDPNLSVYVVPQSHSYATPYLNSQSMSENTTQQMASVTQPHDICCSQPSFANTNPIPFEVA</sequence>
<reference evidence="1 2" key="1">
    <citation type="submission" date="2021-06" db="EMBL/GenBank/DDBJ databases">
        <title>Caerostris darwini draft genome.</title>
        <authorList>
            <person name="Kono N."/>
            <person name="Arakawa K."/>
        </authorList>
    </citation>
    <scope>NUCLEOTIDE SEQUENCE [LARGE SCALE GENOMIC DNA]</scope>
</reference>
<evidence type="ECO:0000313" key="1">
    <source>
        <dbReference type="EMBL" id="GIY16290.1"/>
    </source>
</evidence>
<evidence type="ECO:0000313" key="2">
    <source>
        <dbReference type="Proteomes" id="UP001054837"/>
    </source>
</evidence>
<proteinExistence type="predicted"/>
<gene>
    <name evidence="1" type="ORF">CDAR_501391</name>
</gene>
<protein>
    <submittedName>
        <fullName evidence="1">Uncharacterized protein</fullName>
    </submittedName>
</protein>
<organism evidence="1 2">
    <name type="scientific">Caerostris darwini</name>
    <dbReference type="NCBI Taxonomy" id="1538125"/>
    <lineage>
        <taxon>Eukaryota</taxon>
        <taxon>Metazoa</taxon>
        <taxon>Ecdysozoa</taxon>
        <taxon>Arthropoda</taxon>
        <taxon>Chelicerata</taxon>
        <taxon>Arachnida</taxon>
        <taxon>Araneae</taxon>
        <taxon>Araneomorphae</taxon>
        <taxon>Entelegynae</taxon>
        <taxon>Araneoidea</taxon>
        <taxon>Araneidae</taxon>
        <taxon>Caerostris</taxon>
    </lineage>
</organism>
<name>A0AAV4R3I2_9ARAC</name>
<dbReference type="AlphaFoldDB" id="A0AAV4R3I2"/>
<dbReference type="EMBL" id="BPLQ01005666">
    <property type="protein sequence ID" value="GIY16290.1"/>
    <property type="molecule type" value="Genomic_DNA"/>
</dbReference>
<accession>A0AAV4R3I2</accession>
<comment type="caution">
    <text evidence="1">The sequence shown here is derived from an EMBL/GenBank/DDBJ whole genome shotgun (WGS) entry which is preliminary data.</text>
</comment>